<protein>
    <submittedName>
        <fullName evidence="1">Uncharacterized protein</fullName>
    </submittedName>
</protein>
<feature type="non-terminal residue" evidence="1">
    <location>
        <position position="36"/>
    </location>
</feature>
<comment type="caution">
    <text evidence="1">The sequence shown here is derived from an EMBL/GenBank/DDBJ whole genome shotgun (WGS) entry which is preliminary data.</text>
</comment>
<dbReference type="EMBL" id="BARU01023177">
    <property type="protein sequence ID" value="GAH50116.1"/>
    <property type="molecule type" value="Genomic_DNA"/>
</dbReference>
<dbReference type="AlphaFoldDB" id="X1FWU8"/>
<gene>
    <name evidence="1" type="ORF">S03H2_37648</name>
</gene>
<reference evidence="1" key="1">
    <citation type="journal article" date="2014" name="Front. Microbiol.">
        <title>High frequency of phylogenetically diverse reductive dehalogenase-homologous genes in deep subseafloor sedimentary metagenomes.</title>
        <authorList>
            <person name="Kawai M."/>
            <person name="Futagami T."/>
            <person name="Toyoda A."/>
            <person name="Takaki Y."/>
            <person name="Nishi S."/>
            <person name="Hori S."/>
            <person name="Arai W."/>
            <person name="Tsubouchi T."/>
            <person name="Morono Y."/>
            <person name="Uchiyama I."/>
            <person name="Ito T."/>
            <person name="Fujiyama A."/>
            <person name="Inagaki F."/>
            <person name="Takami H."/>
        </authorList>
    </citation>
    <scope>NUCLEOTIDE SEQUENCE</scope>
    <source>
        <strain evidence="1">Expedition CK06-06</strain>
    </source>
</reference>
<sequence length="36" mass="4173">MGQVRALLEEYKKHLLCQALLIAARDLFEIEDINKS</sequence>
<evidence type="ECO:0000313" key="1">
    <source>
        <dbReference type="EMBL" id="GAH50116.1"/>
    </source>
</evidence>
<accession>X1FWU8</accession>
<proteinExistence type="predicted"/>
<organism evidence="1">
    <name type="scientific">marine sediment metagenome</name>
    <dbReference type="NCBI Taxonomy" id="412755"/>
    <lineage>
        <taxon>unclassified sequences</taxon>
        <taxon>metagenomes</taxon>
        <taxon>ecological metagenomes</taxon>
    </lineage>
</organism>
<name>X1FWU8_9ZZZZ</name>